<dbReference type="EMBL" id="CP097510">
    <property type="protein sequence ID" value="URE40599.1"/>
    <property type="molecule type" value="Genomic_DNA"/>
</dbReference>
<evidence type="ECO:0000313" key="2">
    <source>
        <dbReference type="Proteomes" id="UP001055439"/>
    </source>
</evidence>
<organism evidence="1 2">
    <name type="scientific">Musa troglodytarum</name>
    <name type="common">fe'i banana</name>
    <dbReference type="NCBI Taxonomy" id="320322"/>
    <lineage>
        <taxon>Eukaryota</taxon>
        <taxon>Viridiplantae</taxon>
        <taxon>Streptophyta</taxon>
        <taxon>Embryophyta</taxon>
        <taxon>Tracheophyta</taxon>
        <taxon>Spermatophyta</taxon>
        <taxon>Magnoliopsida</taxon>
        <taxon>Liliopsida</taxon>
        <taxon>Zingiberales</taxon>
        <taxon>Musaceae</taxon>
        <taxon>Musa</taxon>
    </lineage>
</organism>
<sequence length="40" mass="4920">MESPFHRRRLPFFHRPRRGCCARCLRRRITLQPATVREVL</sequence>
<name>A0A9E7I292_9LILI</name>
<gene>
    <name evidence="1" type="ORF">MUK42_12990</name>
</gene>
<dbReference type="Proteomes" id="UP001055439">
    <property type="component" value="Chromosome 8"/>
</dbReference>
<proteinExistence type="predicted"/>
<dbReference type="AlphaFoldDB" id="A0A9E7I292"/>
<keyword evidence="2" id="KW-1185">Reference proteome</keyword>
<protein>
    <submittedName>
        <fullName evidence="1">Uncharacterized protein</fullName>
    </submittedName>
</protein>
<evidence type="ECO:0000313" key="1">
    <source>
        <dbReference type="EMBL" id="URE40599.1"/>
    </source>
</evidence>
<reference evidence="1" key="1">
    <citation type="submission" date="2022-05" db="EMBL/GenBank/DDBJ databases">
        <title>The Musa troglodytarum L. genome provides insights into the mechanism of non-climacteric behaviour and enrichment of carotenoids.</title>
        <authorList>
            <person name="Wang J."/>
        </authorList>
    </citation>
    <scope>NUCLEOTIDE SEQUENCE</scope>
    <source>
        <tissue evidence="1">Leaf</tissue>
    </source>
</reference>
<accession>A0A9E7I292</accession>
<dbReference type="OrthoDB" id="497707at2759"/>